<reference evidence="5" key="1">
    <citation type="journal article" date="2019" name="Int. J. Syst. Evol. Microbiol.">
        <title>The Global Catalogue of Microorganisms (GCM) 10K type strain sequencing project: providing services to taxonomists for standard genome sequencing and annotation.</title>
        <authorList>
            <consortium name="The Broad Institute Genomics Platform"/>
            <consortium name="The Broad Institute Genome Sequencing Center for Infectious Disease"/>
            <person name="Wu L."/>
            <person name="Ma J."/>
        </authorList>
    </citation>
    <scope>NUCLEOTIDE SEQUENCE [LARGE SCALE GENOMIC DNA]</scope>
    <source>
        <strain evidence="5">JCM 16117</strain>
    </source>
</reference>
<evidence type="ECO:0000259" key="1">
    <source>
        <dbReference type="Pfam" id="PF07848"/>
    </source>
</evidence>
<dbReference type="InterPro" id="IPR012906">
    <property type="entry name" value="PaaX-like_N"/>
</dbReference>
<evidence type="ECO:0000259" key="3">
    <source>
        <dbReference type="Pfam" id="PF20803"/>
    </source>
</evidence>
<dbReference type="Pfam" id="PF08223">
    <property type="entry name" value="PaaX_C"/>
    <property type="match status" value="1"/>
</dbReference>
<dbReference type="Gene3D" id="3.30.70.2650">
    <property type="match status" value="1"/>
</dbReference>
<dbReference type="Pfam" id="PF20803">
    <property type="entry name" value="PaaX_M"/>
    <property type="match status" value="1"/>
</dbReference>
<evidence type="ECO:0000313" key="4">
    <source>
        <dbReference type="EMBL" id="GAA2227663.1"/>
    </source>
</evidence>
<keyword evidence="5" id="KW-1185">Reference proteome</keyword>
<accession>A0ABP5QAI8</accession>
<dbReference type="PIRSF" id="PIRSF020623">
    <property type="entry name" value="PaaX"/>
    <property type="match status" value="1"/>
</dbReference>
<evidence type="ECO:0000313" key="5">
    <source>
        <dbReference type="Proteomes" id="UP001500929"/>
    </source>
</evidence>
<dbReference type="RefSeq" id="WP_259478081.1">
    <property type="nucleotide sequence ID" value="NZ_BAAAQY010000002.1"/>
</dbReference>
<dbReference type="InterPro" id="IPR048846">
    <property type="entry name" value="PaaX-like_central"/>
</dbReference>
<protein>
    <submittedName>
        <fullName evidence="4">PaaX family transcriptional regulator C-terminal domain-containing protein</fullName>
    </submittedName>
</protein>
<sequence>MNQEAPARGIGARDLLVEFLGAFVREEGDWFAVAPVVALLGEVGIDDSSVRMAVSRLKTRGWLEQSRREGASGYSLTPTALELLEQGDAFIYHSRTLTDLSAGWVIVAFSVPEHSRSKRHALKSRLVSAGFGHAGPGLLIAPAGMLGEARRIVHELEVDEFVDLFTGRYESDDLARLVARGWDLADLGDRYRGFLAATDPLVPLWAEPEERSERSGREALRDLLSVLHEWRTVAYSDPGLPRDLLGEDWPGDTAQQRFTDLVSRVQPIATRYVHARLRPAPEA</sequence>
<dbReference type="EMBL" id="BAAAQY010000002">
    <property type="protein sequence ID" value="GAA2227663.1"/>
    <property type="molecule type" value="Genomic_DNA"/>
</dbReference>
<dbReference type="Gene3D" id="1.10.10.10">
    <property type="entry name" value="Winged helix-like DNA-binding domain superfamily/Winged helix DNA-binding domain"/>
    <property type="match status" value="1"/>
</dbReference>
<dbReference type="Proteomes" id="UP001500929">
    <property type="component" value="Unassembled WGS sequence"/>
</dbReference>
<dbReference type="Gene3D" id="1.20.58.1460">
    <property type="match status" value="1"/>
</dbReference>
<dbReference type="InterPro" id="IPR036388">
    <property type="entry name" value="WH-like_DNA-bd_sf"/>
</dbReference>
<dbReference type="PANTHER" id="PTHR30319">
    <property type="entry name" value="PHENYLACETIC ACID REGULATOR-RELATED TRANSCRIPTIONAL REPRESSOR"/>
    <property type="match status" value="1"/>
</dbReference>
<dbReference type="InterPro" id="IPR013225">
    <property type="entry name" value="PaaX_C"/>
</dbReference>
<organism evidence="4 5">
    <name type="scientific">Herbiconiux moechotypicola</name>
    <dbReference type="NCBI Taxonomy" id="637393"/>
    <lineage>
        <taxon>Bacteria</taxon>
        <taxon>Bacillati</taxon>
        <taxon>Actinomycetota</taxon>
        <taxon>Actinomycetes</taxon>
        <taxon>Micrococcales</taxon>
        <taxon>Microbacteriaceae</taxon>
        <taxon>Herbiconiux</taxon>
    </lineage>
</organism>
<feature type="domain" description="Transcriptional repressor PaaX-like N-terminal" evidence="1">
    <location>
        <begin position="13"/>
        <end position="78"/>
    </location>
</feature>
<feature type="domain" description="Transcriptional repressor PaaX-like central Cas2-like" evidence="3">
    <location>
        <begin position="103"/>
        <end position="171"/>
    </location>
</feature>
<gene>
    <name evidence="4" type="ORF">GCM10009851_09910</name>
</gene>
<feature type="domain" description="Transcriptional repressor PaaX-like C-terminal" evidence="2">
    <location>
        <begin position="182"/>
        <end position="274"/>
    </location>
</feature>
<dbReference type="PANTHER" id="PTHR30319:SF1">
    <property type="entry name" value="TRANSCRIPTIONAL REPRESSOR PAAX"/>
    <property type="match status" value="1"/>
</dbReference>
<evidence type="ECO:0000259" key="2">
    <source>
        <dbReference type="Pfam" id="PF08223"/>
    </source>
</evidence>
<dbReference type="InterPro" id="IPR011965">
    <property type="entry name" value="PaaX_trns_reg"/>
</dbReference>
<dbReference type="Pfam" id="PF07848">
    <property type="entry name" value="PaaX"/>
    <property type="match status" value="1"/>
</dbReference>
<proteinExistence type="predicted"/>
<comment type="caution">
    <text evidence="4">The sequence shown here is derived from an EMBL/GenBank/DDBJ whole genome shotgun (WGS) entry which is preliminary data.</text>
</comment>
<name>A0ABP5QAI8_9MICO</name>